<evidence type="ECO:0000313" key="9">
    <source>
        <dbReference type="EMBL" id="TKT93323.1"/>
    </source>
</evidence>
<protein>
    <submittedName>
        <fullName evidence="9">ABC transporter permease</fullName>
    </submittedName>
</protein>
<evidence type="ECO:0000256" key="1">
    <source>
        <dbReference type="ARBA" id="ARBA00004651"/>
    </source>
</evidence>
<dbReference type="GO" id="GO:0005886">
    <property type="term" value="C:plasma membrane"/>
    <property type="evidence" value="ECO:0007669"/>
    <property type="project" value="UniProtKB-SubCell"/>
</dbReference>
<evidence type="ECO:0000259" key="8">
    <source>
        <dbReference type="PROSITE" id="PS50928"/>
    </source>
</evidence>
<accession>A0A4V6BL40</accession>
<keyword evidence="10" id="KW-1185">Reference proteome</keyword>
<dbReference type="InterPro" id="IPR035906">
    <property type="entry name" value="MetI-like_sf"/>
</dbReference>
<dbReference type="GO" id="GO:0055085">
    <property type="term" value="P:transmembrane transport"/>
    <property type="evidence" value="ECO:0007669"/>
    <property type="project" value="InterPro"/>
</dbReference>
<dbReference type="Gene3D" id="1.10.3720.10">
    <property type="entry name" value="MetI-like"/>
    <property type="match status" value="1"/>
</dbReference>
<feature type="transmembrane region" description="Helical" evidence="7">
    <location>
        <begin position="222"/>
        <end position="250"/>
    </location>
</feature>
<feature type="transmembrane region" description="Helical" evidence="7">
    <location>
        <begin position="184"/>
        <end position="210"/>
    </location>
</feature>
<dbReference type="EMBL" id="SZVO01000002">
    <property type="protein sequence ID" value="TKT93323.1"/>
    <property type="molecule type" value="Genomic_DNA"/>
</dbReference>
<keyword evidence="4 7" id="KW-0812">Transmembrane</keyword>
<evidence type="ECO:0000256" key="5">
    <source>
        <dbReference type="ARBA" id="ARBA00022989"/>
    </source>
</evidence>
<dbReference type="AlphaFoldDB" id="A0A4V6BL40"/>
<name>A0A4V6BL40_9BACT</name>
<dbReference type="SUPFAM" id="SSF161098">
    <property type="entry name" value="MetI-like"/>
    <property type="match status" value="1"/>
</dbReference>
<keyword evidence="3" id="KW-1003">Cell membrane</keyword>
<dbReference type="InterPro" id="IPR000515">
    <property type="entry name" value="MetI-like"/>
</dbReference>
<dbReference type="Proteomes" id="UP000304900">
    <property type="component" value="Unassembled WGS sequence"/>
</dbReference>
<comment type="subcellular location">
    <subcellularLocation>
        <location evidence="1 7">Cell membrane</location>
        <topology evidence="1 7">Multi-pass membrane protein</topology>
    </subcellularLocation>
</comment>
<dbReference type="PANTHER" id="PTHR30151">
    <property type="entry name" value="ALKANE SULFONATE ABC TRANSPORTER-RELATED, MEMBRANE SUBUNIT"/>
    <property type="match status" value="1"/>
</dbReference>
<gene>
    <name evidence="9" type="ORF">FDK13_05580</name>
</gene>
<proteinExistence type="inferred from homology"/>
<feature type="transmembrane region" description="Helical" evidence="7">
    <location>
        <begin position="97"/>
        <end position="119"/>
    </location>
</feature>
<dbReference type="OrthoDB" id="9804353at2"/>
<reference evidence="9 10" key="1">
    <citation type="submission" date="2019-05" db="EMBL/GenBank/DDBJ databases">
        <title>Dyadobacter AR-3-8 sp. nov., isolated from arctic soil.</title>
        <authorList>
            <person name="Chaudhary D.K."/>
        </authorList>
    </citation>
    <scope>NUCLEOTIDE SEQUENCE [LARGE SCALE GENOMIC DNA]</scope>
    <source>
        <strain evidence="9 10">AR-3-8</strain>
    </source>
</reference>
<feature type="domain" description="ABC transmembrane type-1" evidence="8">
    <location>
        <begin position="59"/>
        <end position="239"/>
    </location>
</feature>
<evidence type="ECO:0000256" key="3">
    <source>
        <dbReference type="ARBA" id="ARBA00022475"/>
    </source>
</evidence>
<evidence type="ECO:0000256" key="7">
    <source>
        <dbReference type="RuleBase" id="RU363032"/>
    </source>
</evidence>
<comment type="similarity">
    <text evidence="7">Belongs to the binding-protein-dependent transport system permease family.</text>
</comment>
<organism evidence="9 10">
    <name type="scientific">Dyadobacter frigoris</name>
    <dbReference type="NCBI Taxonomy" id="2576211"/>
    <lineage>
        <taxon>Bacteria</taxon>
        <taxon>Pseudomonadati</taxon>
        <taxon>Bacteroidota</taxon>
        <taxon>Cytophagia</taxon>
        <taxon>Cytophagales</taxon>
        <taxon>Spirosomataceae</taxon>
        <taxon>Dyadobacter</taxon>
    </lineage>
</organism>
<comment type="caution">
    <text evidence="9">The sequence shown here is derived from an EMBL/GenBank/DDBJ whole genome shotgun (WGS) entry which is preliminary data.</text>
</comment>
<feature type="transmembrane region" description="Helical" evidence="7">
    <location>
        <begin position="66"/>
        <end position="85"/>
    </location>
</feature>
<sequence length="255" mass="28471">MKRLLLKCLSRSLALLSVLFCWQILFSLEIYNPFLIPSPLSVVSAYQEMLISGDWQNDVATSLNRYLYGLFLGVTTGIAFGLITGKTRTVALFINPLFNFLRSVPSVALVPLAIVWFGIEETEKVILISWGVFFPVWLNTQIGVLEVESEYIWAARSLGSKNLSLLREVILPRALPNIVSGVRIGIATGFFALTAAEMTSSSVGIAYRIFLSHQIFRTDMMLVSIITIGVLSLILDTIFMSFVILIFPWLRGHSK</sequence>
<evidence type="ECO:0000313" key="10">
    <source>
        <dbReference type="Proteomes" id="UP000304900"/>
    </source>
</evidence>
<evidence type="ECO:0000256" key="6">
    <source>
        <dbReference type="ARBA" id="ARBA00023136"/>
    </source>
</evidence>
<evidence type="ECO:0000256" key="2">
    <source>
        <dbReference type="ARBA" id="ARBA00022448"/>
    </source>
</evidence>
<dbReference type="PROSITE" id="PS50928">
    <property type="entry name" value="ABC_TM1"/>
    <property type="match status" value="1"/>
</dbReference>
<dbReference type="PANTHER" id="PTHR30151:SF0">
    <property type="entry name" value="ABC TRANSPORTER PERMEASE PROTEIN MJ0413-RELATED"/>
    <property type="match status" value="1"/>
</dbReference>
<keyword evidence="5 7" id="KW-1133">Transmembrane helix</keyword>
<dbReference type="CDD" id="cd06261">
    <property type="entry name" value="TM_PBP2"/>
    <property type="match status" value="1"/>
</dbReference>
<evidence type="ECO:0000256" key="4">
    <source>
        <dbReference type="ARBA" id="ARBA00022692"/>
    </source>
</evidence>
<keyword evidence="6 7" id="KW-0472">Membrane</keyword>
<dbReference type="Pfam" id="PF00528">
    <property type="entry name" value="BPD_transp_1"/>
    <property type="match status" value="1"/>
</dbReference>
<dbReference type="RefSeq" id="WP_137338999.1">
    <property type="nucleotide sequence ID" value="NZ_SZVO01000002.1"/>
</dbReference>
<keyword evidence="2 7" id="KW-0813">Transport</keyword>